<dbReference type="PANTHER" id="PTHR22576">
    <property type="entry name" value="MUCOSA ASSOCIATED LYMPHOID TISSUE LYMPHOMA TRANSLOCATION PROTEIN 1/PARACASPASE"/>
    <property type="match status" value="1"/>
</dbReference>
<evidence type="ECO:0000256" key="1">
    <source>
        <dbReference type="SAM" id="SignalP"/>
    </source>
</evidence>
<name>A0ABT5K9Y3_9BURK</name>
<organism evidence="3 4">
    <name type="scientific">Roseateles albus</name>
    <dbReference type="NCBI Taxonomy" id="2987525"/>
    <lineage>
        <taxon>Bacteria</taxon>
        <taxon>Pseudomonadati</taxon>
        <taxon>Pseudomonadota</taxon>
        <taxon>Betaproteobacteria</taxon>
        <taxon>Burkholderiales</taxon>
        <taxon>Sphaerotilaceae</taxon>
        <taxon>Roseateles</taxon>
    </lineage>
</organism>
<dbReference type="InterPro" id="IPR052039">
    <property type="entry name" value="Caspase-related_regulators"/>
</dbReference>
<feature type="domain" description="Caspase family p20" evidence="2">
    <location>
        <begin position="375"/>
        <end position="506"/>
    </location>
</feature>
<dbReference type="SUPFAM" id="SSF52129">
    <property type="entry name" value="Caspase-like"/>
    <property type="match status" value="1"/>
</dbReference>
<evidence type="ECO:0000313" key="4">
    <source>
        <dbReference type="Proteomes" id="UP001221189"/>
    </source>
</evidence>
<evidence type="ECO:0000313" key="3">
    <source>
        <dbReference type="EMBL" id="MDC8770234.1"/>
    </source>
</evidence>
<dbReference type="InterPro" id="IPR011600">
    <property type="entry name" value="Pept_C14_caspase"/>
</dbReference>
<dbReference type="InterPro" id="IPR001309">
    <property type="entry name" value="Pept_C14_p20"/>
</dbReference>
<sequence length="603" mass="65157">MHRHQPPRQISRFRRTARLAPALLLSAMLGGCLATVSTAVNDMSHSLSDSMAPKINVLVPSKNADAGTLRSLLILSDGTEVSNQVAMDLEAAMNKLRIEERPFYKRVQLGGRINGQVSDAQLAELAAKAGTEGVVIVSGGVSEIRNANSTEERSTCAVQTKFLKACPKEQVRSTRVSCTETRGLAAARIKVFRASDKRSVFTDNVGGESAQRVCSDELNVVRADPRQLSGNAVQNTGANVMRVLAPSYELRPLDLMSADAGLPAAQRKDFDAAVKFAEAKRMDEACRRFEELYLDHKESPALTFNNAFCAEVRGDLLRASQGYRRASELINAPNSQIDRRIAITEKAIRENPVAFMPADLAGTQLSKPPTIKGDGRRVALVIGNARYQRSALVNPVNDARLVGDKLTRIGFDVLTLENVDSARFATATRDFAKRAKGADIALFYYAGHAIQADGENFLMPVDNAKMRSIDDVRDQGSVQLADIVAQLEVAAPAVKLLVIDACRDNPLPATSRSLAGGGLADIKQVPQGGLIAFATSPGSTAEDGTARNSVFSKHFAAQLSVPNQSIEQTFKKVREAVKAETKNKQVPMEKSDLTGDVFLVRAK</sequence>
<dbReference type="PANTHER" id="PTHR22576:SF37">
    <property type="entry name" value="MUCOSA-ASSOCIATED LYMPHOID TISSUE LYMPHOMA TRANSLOCATION PROTEIN 1"/>
    <property type="match status" value="1"/>
</dbReference>
<keyword evidence="1" id="KW-0732">Signal</keyword>
<gene>
    <name evidence="3" type="ORF">PRZ03_01530</name>
</gene>
<dbReference type="Gene3D" id="3.40.50.1460">
    <property type="match status" value="1"/>
</dbReference>
<dbReference type="RefSeq" id="WP_273598707.1">
    <property type="nucleotide sequence ID" value="NZ_JAQQXT010000001.1"/>
</dbReference>
<evidence type="ECO:0000259" key="2">
    <source>
        <dbReference type="PROSITE" id="PS50208"/>
    </source>
</evidence>
<dbReference type="Proteomes" id="UP001221189">
    <property type="component" value="Unassembled WGS sequence"/>
</dbReference>
<comment type="caution">
    <text evidence="3">The sequence shown here is derived from an EMBL/GenBank/DDBJ whole genome shotgun (WGS) entry which is preliminary data.</text>
</comment>
<dbReference type="InterPro" id="IPR029030">
    <property type="entry name" value="Caspase-like_dom_sf"/>
</dbReference>
<feature type="chain" id="PRO_5047530897" evidence="1">
    <location>
        <begin position="35"/>
        <end position="603"/>
    </location>
</feature>
<reference evidence="3 4" key="1">
    <citation type="submission" date="2022-10" db="EMBL/GenBank/DDBJ databases">
        <title>Paucibacter sp. hw1 Genome sequencing.</title>
        <authorList>
            <person name="Park S."/>
        </authorList>
    </citation>
    <scope>NUCLEOTIDE SEQUENCE [LARGE SCALE GENOMIC DNA]</scope>
    <source>
        <strain evidence="4">hw1</strain>
    </source>
</reference>
<dbReference type="PROSITE" id="PS50208">
    <property type="entry name" value="CASPASE_P20"/>
    <property type="match status" value="1"/>
</dbReference>
<keyword evidence="4" id="KW-1185">Reference proteome</keyword>
<protein>
    <submittedName>
        <fullName evidence="3">Caspase family protein</fullName>
    </submittedName>
</protein>
<dbReference type="PROSITE" id="PS51257">
    <property type="entry name" value="PROKAR_LIPOPROTEIN"/>
    <property type="match status" value="1"/>
</dbReference>
<accession>A0ABT5K9Y3</accession>
<dbReference type="Pfam" id="PF00656">
    <property type="entry name" value="Peptidase_C14"/>
    <property type="match status" value="1"/>
</dbReference>
<proteinExistence type="predicted"/>
<dbReference type="EMBL" id="JAQQXT010000001">
    <property type="protein sequence ID" value="MDC8770234.1"/>
    <property type="molecule type" value="Genomic_DNA"/>
</dbReference>
<feature type="signal peptide" evidence="1">
    <location>
        <begin position="1"/>
        <end position="34"/>
    </location>
</feature>